<sequence>MGKRIRQKAKANQPQEPKAAVREHFSVKAIQSHEDIEQDEVDIFHEQREKVSFDTVYDQEEEQEDEEVYALNVKDSDDGSESSEDSEEESGSEADEWGDRAGNYYDGDEAEEEDDAKQEEEEARRLQKKHALSMTEEDFLDHLPGQLSGKAIVKDALEDKKLVEDLDAQLKMIDIDQTIEIVPKSKKTLSHKEALEILTSESPEILDLLEQLKDRWDYLLEKMPSVTDRIQALKPEVVRSTPILKHLYLKYETLLNYMTNIAFYLHLKACGTKDIQTHPVVEALVKYTNVLHKLEDAEENTDDIFEMVDEVLTRIENGGTAFSSEDDSDNPDENTKELPDISVQGSESEASDMESLVDEDSAESVSEVESEDKFTTLEQLRRNLRKPKASAISKKESDFMDSEFLDEDDAAEKMIKKRTLRHHASVINQGIFKRQMQPKFSGDADIPYKNADAQRNKVPASQAINRESNDADVFDDEDYVSEKEEPKKKRVKTLDPEEMARRRENWAALNPDEQEVDGNRKRLATYKILKNKGLAPKRKKEQRNPRVKHRKKFEKASKKLSSFKRVVQKPTASYGGETTGIKTHLSRSVRFQ</sequence>
<dbReference type="EMBL" id="QTSX02002951">
    <property type="protein sequence ID" value="KAJ9072909.1"/>
    <property type="molecule type" value="Genomic_DNA"/>
</dbReference>
<name>A0ACC2TDZ6_9FUNG</name>
<organism evidence="1 2">
    <name type="scientific">Entomophthora muscae</name>
    <dbReference type="NCBI Taxonomy" id="34485"/>
    <lineage>
        <taxon>Eukaryota</taxon>
        <taxon>Fungi</taxon>
        <taxon>Fungi incertae sedis</taxon>
        <taxon>Zoopagomycota</taxon>
        <taxon>Entomophthoromycotina</taxon>
        <taxon>Entomophthoromycetes</taxon>
        <taxon>Entomophthorales</taxon>
        <taxon>Entomophthoraceae</taxon>
        <taxon>Entomophthora</taxon>
    </lineage>
</organism>
<protein>
    <submittedName>
        <fullName evidence="1">Something about silencing protein 10</fullName>
    </submittedName>
</protein>
<evidence type="ECO:0000313" key="1">
    <source>
        <dbReference type="EMBL" id="KAJ9072909.1"/>
    </source>
</evidence>
<accession>A0ACC2TDZ6</accession>
<gene>
    <name evidence="1" type="primary">SAS10_2</name>
    <name evidence="1" type="ORF">DSO57_1022238</name>
</gene>
<proteinExistence type="predicted"/>
<reference evidence="1" key="1">
    <citation type="submission" date="2022-04" db="EMBL/GenBank/DDBJ databases">
        <title>Genome of the entomopathogenic fungus Entomophthora muscae.</title>
        <authorList>
            <person name="Elya C."/>
            <person name="Lovett B.R."/>
            <person name="Lee E."/>
            <person name="Macias A.M."/>
            <person name="Hajek A.E."/>
            <person name="De Bivort B.L."/>
            <person name="Kasson M.T."/>
            <person name="De Fine Licht H.H."/>
            <person name="Stajich J.E."/>
        </authorList>
    </citation>
    <scope>NUCLEOTIDE SEQUENCE</scope>
    <source>
        <strain evidence="1">Berkeley</strain>
    </source>
</reference>
<evidence type="ECO:0000313" key="2">
    <source>
        <dbReference type="Proteomes" id="UP001165960"/>
    </source>
</evidence>
<dbReference type="Proteomes" id="UP001165960">
    <property type="component" value="Unassembled WGS sequence"/>
</dbReference>
<comment type="caution">
    <text evidence="1">The sequence shown here is derived from an EMBL/GenBank/DDBJ whole genome shotgun (WGS) entry which is preliminary data.</text>
</comment>
<keyword evidence="2" id="KW-1185">Reference proteome</keyword>